<keyword evidence="2" id="KW-1185">Reference proteome</keyword>
<proteinExistence type="predicted"/>
<evidence type="ECO:0000313" key="2">
    <source>
        <dbReference type="Proteomes" id="UP001592529"/>
    </source>
</evidence>
<organism evidence="1 2">
    <name type="scientific">Streptacidiphilus alkalitolerans</name>
    <dbReference type="NCBI Taxonomy" id="3342712"/>
    <lineage>
        <taxon>Bacteria</taxon>
        <taxon>Bacillati</taxon>
        <taxon>Actinomycetota</taxon>
        <taxon>Actinomycetes</taxon>
        <taxon>Kitasatosporales</taxon>
        <taxon>Streptomycetaceae</taxon>
        <taxon>Streptacidiphilus</taxon>
    </lineage>
</organism>
<comment type="caution">
    <text evidence="1">The sequence shown here is derived from an EMBL/GenBank/DDBJ whole genome shotgun (WGS) entry which is preliminary data.</text>
</comment>
<dbReference type="RefSeq" id="WP_380527874.1">
    <property type="nucleotide sequence ID" value="NZ_JBHFAA010000025.1"/>
</dbReference>
<sequence>MTRSESPSDLFPDQLSHELREHFPIAPRAVRPKRRAAAYNVLTLISRQLDEDTLSLFLDLAVQAVEERQPALRSTGTSLNLPAFQSQWGILLHAAGVDMDQEEFQTSWHLLLALVHFMPPDEVATVLRCGRDGWKESIALAASLTDRTAATVMAYTPA</sequence>
<dbReference type="EMBL" id="JBHFAA010000025">
    <property type="protein sequence ID" value="MFC1428512.1"/>
    <property type="molecule type" value="Genomic_DNA"/>
</dbReference>
<gene>
    <name evidence="1" type="ORF">ACEZCY_35660</name>
</gene>
<protein>
    <submittedName>
        <fullName evidence="1">Uncharacterized protein</fullName>
    </submittedName>
</protein>
<accession>A0ABV6WRV0</accession>
<dbReference type="Proteomes" id="UP001592529">
    <property type="component" value="Unassembled WGS sequence"/>
</dbReference>
<name>A0ABV6WRV0_9ACTN</name>
<reference evidence="1 2" key="1">
    <citation type="submission" date="2024-09" db="EMBL/GenBank/DDBJ databases">
        <authorList>
            <person name="Lee S.D."/>
        </authorList>
    </citation>
    <scope>NUCLEOTIDE SEQUENCE [LARGE SCALE GENOMIC DNA]</scope>
    <source>
        <strain evidence="1 2">N1-12</strain>
    </source>
</reference>
<evidence type="ECO:0000313" key="1">
    <source>
        <dbReference type="EMBL" id="MFC1428512.1"/>
    </source>
</evidence>